<reference evidence="3 4" key="1">
    <citation type="submission" date="2009-01" db="EMBL/GenBank/DDBJ databases">
        <title>Complete sequence of chromosome of Methylobacterium nodulans ORS 2060.</title>
        <authorList>
            <consortium name="US DOE Joint Genome Institute"/>
            <person name="Lucas S."/>
            <person name="Copeland A."/>
            <person name="Lapidus A."/>
            <person name="Glavina del Rio T."/>
            <person name="Dalin E."/>
            <person name="Tice H."/>
            <person name="Bruce D."/>
            <person name="Goodwin L."/>
            <person name="Pitluck S."/>
            <person name="Sims D."/>
            <person name="Brettin T."/>
            <person name="Detter J.C."/>
            <person name="Han C."/>
            <person name="Larimer F."/>
            <person name="Land M."/>
            <person name="Hauser L."/>
            <person name="Kyrpides N."/>
            <person name="Ivanova N."/>
            <person name="Marx C.J."/>
            <person name="Richardson P."/>
        </authorList>
    </citation>
    <scope>NUCLEOTIDE SEQUENCE [LARGE SCALE GENOMIC DNA]</scope>
    <source>
        <strain evidence="4">LMG 21967 / CNCM I-2342 / ORS 2060</strain>
    </source>
</reference>
<evidence type="ECO:0000313" key="3">
    <source>
        <dbReference type="EMBL" id="ACL59565.1"/>
    </source>
</evidence>
<evidence type="ECO:0000313" key="4">
    <source>
        <dbReference type="Proteomes" id="UP000008207"/>
    </source>
</evidence>
<keyword evidence="1" id="KW-0472">Membrane</keyword>
<dbReference type="Pfam" id="PF07811">
    <property type="entry name" value="TadE"/>
    <property type="match status" value="1"/>
</dbReference>
<dbReference type="OrthoDB" id="7995584at2"/>
<protein>
    <submittedName>
        <fullName evidence="3">TadE family protein</fullName>
    </submittedName>
</protein>
<sequence>MLKDQDGAVAIELAFLMPILIFILMAVVEFGLIFFTYEAEQRVTWDVSRQVAANRISPSDAPAKVRDGLPGWVGDRSVTVIGPTLANGQYTMTVSLPASAASPTSILARFYGGLVLSTTVVMQKEPSP</sequence>
<proteinExistence type="predicted"/>
<dbReference type="InterPro" id="IPR012495">
    <property type="entry name" value="TadE-like_dom"/>
</dbReference>
<evidence type="ECO:0000256" key="1">
    <source>
        <dbReference type="SAM" id="Phobius"/>
    </source>
</evidence>
<feature type="domain" description="TadE-like" evidence="2">
    <location>
        <begin position="7"/>
        <end position="38"/>
    </location>
</feature>
<dbReference type="Proteomes" id="UP000008207">
    <property type="component" value="Chromosome"/>
</dbReference>
<accession>B8IEJ3</accession>
<evidence type="ECO:0000259" key="2">
    <source>
        <dbReference type="Pfam" id="PF07811"/>
    </source>
</evidence>
<dbReference type="KEGG" id="mno:Mnod_4700"/>
<gene>
    <name evidence="3" type="ordered locus">Mnod_4700</name>
</gene>
<keyword evidence="4" id="KW-1185">Reference proteome</keyword>
<feature type="transmembrane region" description="Helical" evidence="1">
    <location>
        <begin position="15"/>
        <end position="35"/>
    </location>
</feature>
<dbReference type="HOGENOM" id="CLU_156529_0_0_5"/>
<dbReference type="RefSeq" id="WP_015931200.1">
    <property type="nucleotide sequence ID" value="NC_011894.1"/>
</dbReference>
<name>B8IEJ3_METNO</name>
<keyword evidence="1" id="KW-1133">Transmembrane helix</keyword>
<dbReference type="eggNOG" id="COG4961">
    <property type="taxonomic scope" value="Bacteria"/>
</dbReference>
<dbReference type="EMBL" id="CP001349">
    <property type="protein sequence ID" value="ACL59565.1"/>
    <property type="molecule type" value="Genomic_DNA"/>
</dbReference>
<dbReference type="AlphaFoldDB" id="B8IEJ3"/>
<organism evidence="3 4">
    <name type="scientific">Methylobacterium nodulans (strain LMG 21967 / CNCM I-2342 / ORS 2060)</name>
    <dbReference type="NCBI Taxonomy" id="460265"/>
    <lineage>
        <taxon>Bacteria</taxon>
        <taxon>Pseudomonadati</taxon>
        <taxon>Pseudomonadota</taxon>
        <taxon>Alphaproteobacteria</taxon>
        <taxon>Hyphomicrobiales</taxon>
        <taxon>Methylobacteriaceae</taxon>
        <taxon>Methylobacterium</taxon>
    </lineage>
</organism>
<keyword evidence="1" id="KW-0812">Transmembrane</keyword>